<feature type="active site" description="Proton acceptor" evidence="6">
    <location>
        <position position="90"/>
    </location>
</feature>
<name>A0ABY5SJK1_9MICO</name>
<dbReference type="RefSeq" id="WP_265417375.1">
    <property type="nucleotide sequence ID" value="NZ_CP093443.1"/>
</dbReference>
<dbReference type="NCBIfam" id="NF002892">
    <property type="entry name" value="PRK03372.1"/>
    <property type="match status" value="1"/>
</dbReference>
<feature type="binding site" evidence="6">
    <location>
        <position position="194"/>
    </location>
    <ligand>
        <name>NAD(+)</name>
        <dbReference type="ChEBI" id="CHEBI:57540"/>
    </ligand>
</feature>
<comment type="caution">
    <text evidence="6">Lacks conserved residue(s) required for the propagation of feature annotation.</text>
</comment>
<evidence type="ECO:0000256" key="1">
    <source>
        <dbReference type="ARBA" id="ARBA00022679"/>
    </source>
</evidence>
<dbReference type="InterPro" id="IPR017438">
    <property type="entry name" value="ATP-NAD_kinase_N"/>
</dbReference>
<dbReference type="Proteomes" id="UP001064879">
    <property type="component" value="Chromosome"/>
</dbReference>
<dbReference type="InterPro" id="IPR016064">
    <property type="entry name" value="NAD/diacylglycerol_kinase_sf"/>
</dbReference>
<dbReference type="Gene3D" id="3.40.50.10330">
    <property type="entry name" value="Probable inorganic polyphosphate/atp-NAD kinase, domain 1"/>
    <property type="match status" value="1"/>
</dbReference>
<keyword evidence="3 6" id="KW-0521">NADP</keyword>
<comment type="cofactor">
    <cofactor evidence="6">
        <name>a divalent metal cation</name>
        <dbReference type="ChEBI" id="CHEBI:60240"/>
    </cofactor>
</comment>
<dbReference type="Pfam" id="PF20143">
    <property type="entry name" value="NAD_kinase_C"/>
    <property type="match status" value="1"/>
</dbReference>
<evidence type="ECO:0000256" key="6">
    <source>
        <dbReference type="HAMAP-Rule" id="MF_00361"/>
    </source>
</evidence>
<keyword evidence="6" id="KW-0963">Cytoplasm</keyword>
<organism evidence="7 8">
    <name type="scientific">Brevibacterium spongiae</name>
    <dbReference type="NCBI Taxonomy" id="2909672"/>
    <lineage>
        <taxon>Bacteria</taxon>
        <taxon>Bacillati</taxon>
        <taxon>Actinomycetota</taxon>
        <taxon>Actinomycetes</taxon>
        <taxon>Micrococcales</taxon>
        <taxon>Brevibacteriaceae</taxon>
        <taxon>Brevibacterium</taxon>
    </lineage>
</organism>
<dbReference type="EMBL" id="CP093443">
    <property type="protein sequence ID" value="UVI34695.1"/>
    <property type="molecule type" value="Genomic_DNA"/>
</dbReference>
<reference evidence="7" key="1">
    <citation type="submission" date="2022-03" db="EMBL/GenBank/DDBJ databases">
        <title>Brevibacterium spongiae sp. nov., isolated from marine sponge.</title>
        <authorList>
            <person name="Li Z."/>
            <person name="Zhang M."/>
        </authorList>
    </citation>
    <scope>NUCLEOTIDE SEQUENCE</scope>
    <source>
        <strain evidence="7">WHS-Z9</strain>
    </source>
</reference>
<feature type="binding site" evidence="6">
    <location>
        <position position="175"/>
    </location>
    <ligand>
        <name>NAD(+)</name>
        <dbReference type="ChEBI" id="CHEBI:57540"/>
    </ligand>
</feature>
<comment type="function">
    <text evidence="6">Involved in the regulation of the intracellular balance of NAD and NADP, and is a key enzyme in the biosynthesis of NADP. Catalyzes specifically the phosphorylation on 2'-hydroxyl of the adenosine moiety of NAD to yield NADP.</text>
</comment>
<feature type="binding site" evidence="6">
    <location>
        <begin position="164"/>
        <end position="165"/>
    </location>
    <ligand>
        <name>NAD(+)</name>
        <dbReference type="ChEBI" id="CHEBI:57540"/>
    </ligand>
</feature>
<dbReference type="SUPFAM" id="SSF111331">
    <property type="entry name" value="NAD kinase/diacylglycerol kinase-like"/>
    <property type="match status" value="1"/>
</dbReference>
<feature type="binding site" evidence="6">
    <location>
        <begin position="90"/>
        <end position="91"/>
    </location>
    <ligand>
        <name>NAD(+)</name>
        <dbReference type="ChEBI" id="CHEBI:57540"/>
    </ligand>
</feature>
<dbReference type="GO" id="GO:0003951">
    <property type="term" value="F:NAD+ kinase activity"/>
    <property type="evidence" value="ECO:0007669"/>
    <property type="project" value="UniProtKB-EC"/>
</dbReference>
<proteinExistence type="inferred from homology"/>
<keyword evidence="6" id="KW-0547">Nucleotide-binding</keyword>
<dbReference type="InterPro" id="IPR017437">
    <property type="entry name" value="ATP-NAD_kinase_PpnK-typ_C"/>
</dbReference>
<evidence type="ECO:0000256" key="2">
    <source>
        <dbReference type="ARBA" id="ARBA00022777"/>
    </source>
</evidence>
<protein>
    <recommendedName>
        <fullName evidence="6">NAD kinase</fullName>
        <ecNumber evidence="6">2.7.1.23</ecNumber>
    </recommendedName>
    <alternativeName>
        <fullName evidence="6">ATP-dependent NAD kinase</fullName>
    </alternativeName>
</protein>
<dbReference type="Pfam" id="PF01513">
    <property type="entry name" value="NAD_kinase"/>
    <property type="match status" value="1"/>
</dbReference>
<evidence type="ECO:0000256" key="3">
    <source>
        <dbReference type="ARBA" id="ARBA00022857"/>
    </source>
</evidence>
<evidence type="ECO:0000313" key="8">
    <source>
        <dbReference type="Proteomes" id="UP001064879"/>
    </source>
</evidence>
<dbReference type="PANTHER" id="PTHR20275:SF0">
    <property type="entry name" value="NAD KINASE"/>
    <property type="match status" value="1"/>
</dbReference>
<accession>A0ABY5SJK1</accession>
<dbReference type="Gene3D" id="2.60.200.30">
    <property type="entry name" value="Probable inorganic polyphosphate/atp-NAD kinase, domain 2"/>
    <property type="match status" value="1"/>
</dbReference>
<evidence type="ECO:0000256" key="5">
    <source>
        <dbReference type="ARBA" id="ARBA00047925"/>
    </source>
</evidence>
<sequence length="318" mass="34153">MTRHIMVLLHPQREESAVAAVSVFKALLDDGITPVVLDDEIVGIRARQAGATGSETVADADILRHCIVIDSSELGEWKNACELVIVLGGDGTILRAAERFHGSGAPLMGVNLGHVGFLAESEREDLAEAVHRVSQRDYLVEERLALDVSVWHEGENIFNAWALNEATIEKTSKSRMIDVVLGVDARPVSSFGCDGVILATPTGSTAYSFSAGGPIVWPEVEALLLVPISAHALFAEPLVVSPNSRLGVEISTNNPDHSAVLWCDGRRALELPAGARVEATRSASPIRLARLHTGPFTDRLVAKFRLPVSGWRGPIKEA</sequence>
<keyword evidence="1 6" id="KW-0808">Transferase</keyword>
<feature type="binding site" evidence="6">
    <location>
        <position position="95"/>
    </location>
    <ligand>
        <name>NAD(+)</name>
        <dbReference type="ChEBI" id="CHEBI:57540"/>
    </ligand>
</feature>
<keyword evidence="8" id="KW-1185">Reference proteome</keyword>
<dbReference type="HAMAP" id="MF_00361">
    <property type="entry name" value="NAD_kinase"/>
    <property type="match status" value="1"/>
</dbReference>
<comment type="subcellular location">
    <subcellularLocation>
        <location evidence="6">Cytoplasm</location>
    </subcellularLocation>
</comment>
<keyword evidence="2 6" id="KW-0418">Kinase</keyword>
<comment type="catalytic activity">
    <reaction evidence="5 6">
        <text>NAD(+) + ATP = ADP + NADP(+) + H(+)</text>
        <dbReference type="Rhea" id="RHEA:18629"/>
        <dbReference type="ChEBI" id="CHEBI:15378"/>
        <dbReference type="ChEBI" id="CHEBI:30616"/>
        <dbReference type="ChEBI" id="CHEBI:57540"/>
        <dbReference type="ChEBI" id="CHEBI:58349"/>
        <dbReference type="ChEBI" id="CHEBI:456216"/>
        <dbReference type="EC" id="2.7.1.23"/>
    </reaction>
</comment>
<dbReference type="EC" id="2.7.1.23" evidence="6"/>
<evidence type="ECO:0000256" key="4">
    <source>
        <dbReference type="ARBA" id="ARBA00023027"/>
    </source>
</evidence>
<evidence type="ECO:0000313" key="7">
    <source>
        <dbReference type="EMBL" id="UVI34695.1"/>
    </source>
</evidence>
<dbReference type="PANTHER" id="PTHR20275">
    <property type="entry name" value="NAD KINASE"/>
    <property type="match status" value="1"/>
</dbReference>
<gene>
    <name evidence="6" type="primary">nadK</name>
    <name evidence="7" type="ORF">L1F31_11180</name>
</gene>
<comment type="similarity">
    <text evidence="6">Belongs to the NAD kinase family.</text>
</comment>
<feature type="binding site" evidence="6">
    <location>
        <begin position="205"/>
        <end position="210"/>
    </location>
    <ligand>
        <name>NAD(+)</name>
        <dbReference type="ChEBI" id="CHEBI:57540"/>
    </ligand>
</feature>
<keyword evidence="4 6" id="KW-0520">NAD</keyword>
<keyword evidence="6" id="KW-0067">ATP-binding</keyword>
<dbReference type="InterPro" id="IPR002504">
    <property type="entry name" value="NADK"/>
</dbReference>